<dbReference type="AlphaFoldDB" id="A0A656GLI9"/>
<sequence length="33" mass="3554">MKEIICGLFMLLPILLLSAAGFTVLTTEFVIVG</sequence>
<accession>A0A656GLI9</accession>
<feature type="non-terminal residue" evidence="1">
    <location>
        <position position="33"/>
    </location>
</feature>
<evidence type="ECO:0000313" key="1">
    <source>
        <dbReference type="EMBL" id="EGH26926.1"/>
    </source>
</evidence>
<evidence type="ECO:0000313" key="2">
    <source>
        <dbReference type="Proteomes" id="UP000003465"/>
    </source>
</evidence>
<protein>
    <submittedName>
        <fullName evidence="1">Uncharacterized protein</fullName>
    </submittedName>
</protein>
<organism evidence="1 2">
    <name type="scientific">Pseudomonas amygdali pv. mori str. 301020</name>
    <dbReference type="NCBI Taxonomy" id="629261"/>
    <lineage>
        <taxon>Bacteria</taxon>
        <taxon>Pseudomonadati</taxon>
        <taxon>Pseudomonadota</taxon>
        <taxon>Gammaproteobacteria</taxon>
        <taxon>Pseudomonadales</taxon>
        <taxon>Pseudomonadaceae</taxon>
        <taxon>Pseudomonas</taxon>
        <taxon>Pseudomonas amygdali</taxon>
    </lineage>
</organism>
<dbReference type="Proteomes" id="UP000003465">
    <property type="component" value="Unassembled WGS sequence"/>
</dbReference>
<dbReference type="EMBL" id="AEAG01003060">
    <property type="protein sequence ID" value="EGH26926.1"/>
    <property type="molecule type" value="Genomic_DNA"/>
</dbReference>
<reference evidence="1 2" key="1">
    <citation type="journal article" date="2011" name="PLoS Pathog.">
        <title>Dynamic evolution of pathogenicity revealed by sequencing and comparative genomics of 19 Pseudomonas syringae isolates.</title>
        <authorList>
            <person name="Baltrus D.A."/>
            <person name="Nishimura M.T."/>
            <person name="Romanchuk A."/>
            <person name="Chang J.H."/>
            <person name="Mukhtar M.S."/>
            <person name="Cherkis K."/>
            <person name="Roach J."/>
            <person name="Grant S.R."/>
            <person name="Jones C.D."/>
            <person name="Dangl J.L."/>
        </authorList>
    </citation>
    <scope>NUCLEOTIDE SEQUENCE [LARGE SCALE GENOMIC DNA]</scope>
    <source>
        <strain evidence="1 2">301020</strain>
    </source>
</reference>
<gene>
    <name evidence="1" type="ORF">PSYMO_37781</name>
</gene>
<name>A0A656GLI9_PSEA0</name>
<proteinExistence type="predicted"/>
<comment type="caution">
    <text evidence="1">The sequence shown here is derived from an EMBL/GenBank/DDBJ whole genome shotgun (WGS) entry which is preliminary data.</text>
</comment>